<name>A0ABQ1JSX5_9FLAO</name>
<proteinExistence type="predicted"/>
<dbReference type="EMBL" id="BMJE01000003">
    <property type="protein sequence ID" value="GGB73936.1"/>
    <property type="molecule type" value="Genomic_DNA"/>
</dbReference>
<keyword evidence="4" id="KW-1185">Reference proteome</keyword>
<evidence type="ECO:0000313" key="3">
    <source>
        <dbReference type="EMBL" id="GGB73936.1"/>
    </source>
</evidence>
<gene>
    <name evidence="3" type="ORF">GCM10007424_12280</name>
</gene>
<keyword evidence="1" id="KW-0175">Coiled coil</keyword>
<sequence>MKDKIDINETSKDKNTFTNYMMVIIAGYIIVESLTKIISYKITYKYDLFIICSTIYFCLIILDKIIELNKKDIYTVNLENLEYEIYVKDLQDDKIREILQQNYMGYLLNDWINYIDDTIKEELSKFKKEFERLKKRKENLDLTIDKQKYPLEYDGRIKILNEEFEILRDKTSPFFKTLLKDVKGALKNSNSLDNMEKKDLGNLHNKLIETIRYIHYFKI</sequence>
<feature type="coiled-coil region" evidence="1">
    <location>
        <begin position="116"/>
        <end position="143"/>
    </location>
</feature>
<reference evidence="4" key="1">
    <citation type="journal article" date="2019" name="Int. J. Syst. Evol. Microbiol.">
        <title>The Global Catalogue of Microorganisms (GCM) 10K type strain sequencing project: providing services to taxonomists for standard genome sequencing and annotation.</title>
        <authorList>
            <consortium name="The Broad Institute Genomics Platform"/>
            <consortium name="The Broad Institute Genome Sequencing Center for Infectious Disease"/>
            <person name="Wu L."/>
            <person name="Ma J."/>
        </authorList>
    </citation>
    <scope>NUCLEOTIDE SEQUENCE [LARGE SCALE GENOMIC DNA]</scope>
    <source>
        <strain evidence="4">CGMCC 1.15461</strain>
    </source>
</reference>
<evidence type="ECO:0000256" key="1">
    <source>
        <dbReference type="SAM" id="Coils"/>
    </source>
</evidence>
<keyword evidence="2" id="KW-1133">Transmembrane helix</keyword>
<dbReference type="Proteomes" id="UP000615760">
    <property type="component" value="Unassembled WGS sequence"/>
</dbReference>
<accession>A0ABQ1JSX5</accession>
<comment type="caution">
    <text evidence="3">The sequence shown here is derived from an EMBL/GenBank/DDBJ whole genome shotgun (WGS) entry which is preliminary data.</text>
</comment>
<keyword evidence="2" id="KW-0472">Membrane</keyword>
<evidence type="ECO:0000313" key="4">
    <source>
        <dbReference type="Proteomes" id="UP000615760"/>
    </source>
</evidence>
<dbReference type="RefSeq" id="WP_188620378.1">
    <property type="nucleotide sequence ID" value="NZ_BMJE01000003.1"/>
</dbReference>
<protein>
    <submittedName>
        <fullName evidence="3">Uncharacterized protein</fullName>
    </submittedName>
</protein>
<organism evidence="3 4">
    <name type="scientific">Flavobacterium suaedae</name>
    <dbReference type="NCBI Taxonomy" id="1767027"/>
    <lineage>
        <taxon>Bacteria</taxon>
        <taxon>Pseudomonadati</taxon>
        <taxon>Bacteroidota</taxon>
        <taxon>Flavobacteriia</taxon>
        <taxon>Flavobacteriales</taxon>
        <taxon>Flavobacteriaceae</taxon>
        <taxon>Flavobacterium</taxon>
    </lineage>
</organism>
<evidence type="ECO:0000256" key="2">
    <source>
        <dbReference type="SAM" id="Phobius"/>
    </source>
</evidence>
<feature type="transmembrane region" description="Helical" evidence="2">
    <location>
        <begin position="20"/>
        <end position="38"/>
    </location>
</feature>
<keyword evidence="2" id="KW-0812">Transmembrane</keyword>
<feature type="transmembrane region" description="Helical" evidence="2">
    <location>
        <begin position="44"/>
        <end position="62"/>
    </location>
</feature>